<dbReference type="PROSITE" id="PS51462">
    <property type="entry name" value="NUDIX"/>
    <property type="match status" value="1"/>
</dbReference>
<dbReference type="GO" id="GO:0019509">
    <property type="term" value="P:L-methionine salvage from methylthioadenosine"/>
    <property type="evidence" value="ECO:0007669"/>
    <property type="project" value="TreeGrafter"/>
</dbReference>
<dbReference type="GO" id="GO:0046523">
    <property type="term" value="F:S-methyl-5-thioribose-1-phosphate isomerase activity"/>
    <property type="evidence" value="ECO:0007669"/>
    <property type="project" value="TreeGrafter"/>
</dbReference>
<dbReference type="PANTHER" id="PTHR43475:SF3">
    <property type="entry name" value="TRANSLATION INITIATION FACTOR EIF-2B SUBUNIT FAMILY PROTEIN (AFU_ORTHOLOGUE AFUA_2G14290)"/>
    <property type="match status" value="1"/>
</dbReference>
<proteinExistence type="inferred from homology"/>
<evidence type="ECO:0000256" key="1">
    <source>
        <dbReference type="ARBA" id="ARBA00007251"/>
    </source>
</evidence>
<organism evidence="4 5">
    <name type="scientific">Podospora fimiseda</name>
    <dbReference type="NCBI Taxonomy" id="252190"/>
    <lineage>
        <taxon>Eukaryota</taxon>
        <taxon>Fungi</taxon>
        <taxon>Dikarya</taxon>
        <taxon>Ascomycota</taxon>
        <taxon>Pezizomycotina</taxon>
        <taxon>Sordariomycetes</taxon>
        <taxon>Sordariomycetidae</taxon>
        <taxon>Sordariales</taxon>
        <taxon>Podosporaceae</taxon>
        <taxon>Podospora</taxon>
    </lineage>
</organism>
<dbReference type="EMBL" id="MU865316">
    <property type="protein sequence ID" value="KAK4228704.1"/>
    <property type="molecule type" value="Genomic_DNA"/>
</dbReference>
<name>A0AAN7BSH2_9PEZI</name>
<dbReference type="AlphaFoldDB" id="A0AAN7BSH2"/>
<keyword evidence="5" id="KW-1185">Reference proteome</keyword>
<evidence type="ECO:0000259" key="3">
    <source>
        <dbReference type="PROSITE" id="PS51462"/>
    </source>
</evidence>
<feature type="domain" description="Nudix hydrolase" evidence="3">
    <location>
        <begin position="11"/>
        <end position="148"/>
    </location>
</feature>
<dbReference type="Pfam" id="PF01008">
    <property type="entry name" value="IF-2B"/>
    <property type="match status" value="1"/>
</dbReference>
<dbReference type="Gene3D" id="3.40.50.10470">
    <property type="entry name" value="Translation initiation factor eif-2b, domain 2"/>
    <property type="match status" value="1"/>
</dbReference>
<dbReference type="InterPro" id="IPR037171">
    <property type="entry name" value="NagB/RpiA_transferase-like"/>
</dbReference>
<keyword evidence="4" id="KW-0413">Isomerase</keyword>
<gene>
    <name evidence="4" type="ORF">QBC38DRAFT_361486</name>
</gene>
<dbReference type="Gene3D" id="3.90.79.10">
    <property type="entry name" value="Nucleoside Triphosphate Pyrophosphohydrolase"/>
    <property type="match status" value="1"/>
</dbReference>
<evidence type="ECO:0000313" key="5">
    <source>
        <dbReference type="Proteomes" id="UP001301958"/>
    </source>
</evidence>
<reference evidence="4" key="1">
    <citation type="journal article" date="2023" name="Mol. Phylogenet. Evol.">
        <title>Genome-scale phylogeny and comparative genomics of the fungal order Sordariales.</title>
        <authorList>
            <person name="Hensen N."/>
            <person name="Bonometti L."/>
            <person name="Westerberg I."/>
            <person name="Brannstrom I.O."/>
            <person name="Guillou S."/>
            <person name="Cros-Aarteil S."/>
            <person name="Calhoun S."/>
            <person name="Haridas S."/>
            <person name="Kuo A."/>
            <person name="Mondo S."/>
            <person name="Pangilinan J."/>
            <person name="Riley R."/>
            <person name="LaButti K."/>
            <person name="Andreopoulos B."/>
            <person name="Lipzen A."/>
            <person name="Chen C."/>
            <person name="Yan M."/>
            <person name="Daum C."/>
            <person name="Ng V."/>
            <person name="Clum A."/>
            <person name="Steindorff A."/>
            <person name="Ohm R.A."/>
            <person name="Martin F."/>
            <person name="Silar P."/>
            <person name="Natvig D.O."/>
            <person name="Lalanne C."/>
            <person name="Gautier V."/>
            <person name="Ament-Velasquez S.L."/>
            <person name="Kruys A."/>
            <person name="Hutchinson M.I."/>
            <person name="Powell A.J."/>
            <person name="Barry K."/>
            <person name="Miller A.N."/>
            <person name="Grigoriev I.V."/>
            <person name="Debuchy R."/>
            <person name="Gladieux P."/>
            <person name="Hiltunen Thoren M."/>
            <person name="Johannesson H."/>
        </authorList>
    </citation>
    <scope>NUCLEOTIDE SEQUENCE</scope>
    <source>
        <strain evidence="4">CBS 990.96</strain>
    </source>
</reference>
<dbReference type="PANTHER" id="PTHR43475">
    <property type="entry name" value="METHYLTHIORIBOSE-1-PHOSPHATE ISOMERASE"/>
    <property type="match status" value="1"/>
</dbReference>
<dbReference type="SUPFAM" id="SSF55811">
    <property type="entry name" value="Nudix"/>
    <property type="match status" value="1"/>
</dbReference>
<dbReference type="InterPro" id="IPR000086">
    <property type="entry name" value="NUDIX_hydrolase_dom"/>
</dbReference>
<comment type="similarity">
    <text evidence="1 2">Belongs to the eIF-2B alpha/beta/delta subunits family.</text>
</comment>
<sequence length="502" mass="55499">MTTTHGTAELKKRSVVSSFIFNSQNKVALFQRSDKVSTYRHHLAPISGSIESTDQSPLAAAWRELSEETTLTSTALTLVRQGKSYTFSDPSVKRKWTIYPFMFRLKTPADEQKIKIDWEHEAWGWHDPDQVIKDDTYIAAKGVPRLAESLRRVWFETDLGSEAGRILSKGLDTLAHDHQSGARQLATIALQTLRDVITALQNTFSDKKKWWKLIRTAAWHLSKNGRESMGAAITSAILSALSALESGITASESHQFPTNILNNIITARSHSITALTTTFQSFLSNNFPSSPISLLTLSESSTISTVLTHPSTPTLSIQILESRPLFEGISLASSLLSSSSPHKITLLPDTSPSLACSDKNLDIILIGADRVSSTRNVLNKMGSLPAILTAKFFCPKVKVVVLCETEKIAPPGMEDSGGEEENDSELVSRAWEAGYNSERVREGAKLVKERGDEVKVRNVFFEWVPSELVDVYVTEKGVWTVKEIEGRAGELGKEMEDMFGDL</sequence>
<dbReference type="SUPFAM" id="SSF100950">
    <property type="entry name" value="NagB/RpiA/CoA transferase-like"/>
    <property type="match status" value="1"/>
</dbReference>
<dbReference type="InterPro" id="IPR042529">
    <property type="entry name" value="IF_2B-like_C"/>
</dbReference>
<dbReference type="InterPro" id="IPR000649">
    <property type="entry name" value="IF-2B-related"/>
</dbReference>
<reference evidence="4" key="2">
    <citation type="submission" date="2023-05" db="EMBL/GenBank/DDBJ databases">
        <authorList>
            <consortium name="Lawrence Berkeley National Laboratory"/>
            <person name="Steindorff A."/>
            <person name="Hensen N."/>
            <person name="Bonometti L."/>
            <person name="Westerberg I."/>
            <person name="Brannstrom I.O."/>
            <person name="Guillou S."/>
            <person name="Cros-Aarteil S."/>
            <person name="Calhoun S."/>
            <person name="Haridas S."/>
            <person name="Kuo A."/>
            <person name="Mondo S."/>
            <person name="Pangilinan J."/>
            <person name="Riley R."/>
            <person name="Labutti K."/>
            <person name="Andreopoulos B."/>
            <person name="Lipzen A."/>
            <person name="Chen C."/>
            <person name="Yanf M."/>
            <person name="Daum C."/>
            <person name="Ng V."/>
            <person name="Clum A."/>
            <person name="Ohm R."/>
            <person name="Martin F."/>
            <person name="Silar P."/>
            <person name="Natvig D."/>
            <person name="Lalanne C."/>
            <person name="Gautier V."/>
            <person name="Ament-Velasquez S.L."/>
            <person name="Kruys A."/>
            <person name="Hutchinson M.I."/>
            <person name="Powell A.J."/>
            <person name="Barry K."/>
            <person name="Miller A.N."/>
            <person name="Grigoriev I.V."/>
            <person name="Debuchy R."/>
            <person name="Gladieux P."/>
            <person name="Thoren M.H."/>
            <person name="Johannesson H."/>
        </authorList>
    </citation>
    <scope>NUCLEOTIDE SEQUENCE</scope>
    <source>
        <strain evidence="4">CBS 990.96</strain>
    </source>
</reference>
<protein>
    <submittedName>
        <fullName evidence="4">Methylthioribose-1-phosphate isomerase</fullName>
    </submittedName>
</protein>
<dbReference type="CDD" id="cd18872">
    <property type="entry name" value="NUDIX_eIF-2B"/>
    <property type="match status" value="1"/>
</dbReference>
<evidence type="ECO:0000256" key="2">
    <source>
        <dbReference type="RuleBase" id="RU003814"/>
    </source>
</evidence>
<dbReference type="InterPro" id="IPR015797">
    <property type="entry name" value="NUDIX_hydrolase-like_dom_sf"/>
</dbReference>
<accession>A0AAN7BSH2</accession>
<evidence type="ECO:0000313" key="4">
    <source>
        <dbReference type="EMBL" id="KAK4228704.1"/>
    </source>
</evidence>
<dbReference type="Proteomes" id="UP001301958">
    <property type="component" value="Unassembled WGS sequence"/>
</dbReference>
<comment type="caution">
    <text evidence="4">The sequence shown here is derived from an EMBL/GenBank/DDBJ whole genome shotgun (WGS) entry which is preliminary data.</text>
</comment>
<dbReference type="Pfam" id="PF00293">
    <property type="entry name" value="NUDIX"/>
    <property type="match status" value="1"/>
</dbReference>